<comment type="caution">
    <text evidence="1">The sequence shown here is derived from an EMBL/GenBank/DDBJ whole genome shotgun (WGS) entry which is preliminary data.</text>
</comment>
<organism evidence="1 2">
    <name type="scientific">Gossypium arboreum</name>
    <name type="common">Tree cotton</name>
    <name type="synonym">Gossypium nanking</name>
    <dbReference type="NCBI Taxonomy" id="29729"/>
    <lineage>
        <taxon>Eukaryota</taxon>
        <taxon>Viridiplantae</taxon>
        <taxon>Streptophyta</taxon>
        <taxon>Embryophyta</taxon>
        <taxon>Tracheophyta</taxon>
        <taxon>Spermatophyta</taxon>
        <taxon>Magnoliopsida</taxon>
        <taxon>eudicotyledons</taxon>
        <taxon>Gunneridae</taxon>
        <taxon>Pentapetalae</taxon>
        <taxon>rosids</taxon>
        <taxon>malvids</taxon>
        <taxon>Malvales</taxon>
        <taxon>Malvaceae</taxon>
        <taxon>Malvoideae</taxon>
        <taxon>Gossypium</taxon>
    </lineage>
</organism>
<keyword evidence="2" id="KW-1185">Reference proteome</keyword>
<name>A0A0B0MSL7_GOSAR</name>
<reference evidence="2" key="1">
    <citation type="submission" date="2014-09" db="EMBL/GenBank/DDBJ databases">
        <authorList>
            <person name="Mudge J."/>
            <person name="Ramaraj T."/>
            <person name="Lindquist I.E."/>
            <person name="Bharti A.K."/>
            <person name="Sundararajan A."/>
            <person name="Cameron C.T."/>
            <person name="Woodward J.E."/>
            <person name="May G.D."/>
            <person name="Brubaker C."/>
            <person name="Broadhvest J."/>
            <person name="Wilkins T.A."/>
        </authorList>
    </citation>
    <scope>NUCLEOTIDE SEQUENCE</scope>
    <source>
        <strain evidence="2">cv. AKA8401</strain>
    </source>
</reference>
<evidence type="ECO:0000313" key="2">
    <source>
        <dbReference type="Proteomes" id="UP000032142"/>
    </source>
</evidence>
<accession>A0A0B0MSL7</accession>
<protein>
    <submittedName>
        <fullName evidence="1">Uncharacterized protein</fullName>
    </submittedName>
</protein>
<proteinExistence type="predicted"/>
<dbReference type="Proteomes" id="UP000032142">
    <property type="component" value="Unassembled WGS sequence"/>
</dbReference>
<evidence type="ECO:0000313" key="1">
    <source>
        <dbReference type="EMBL" id="KHG03337.1"/>
    </source>
</evidence>
<sequence length="37" mass="4230">MNKGGKLALEMAYFCPHGQRHERMSQPCVPWCCYTGV</sequence>
<dbReference type="AlphaFoldDB" id="A0A0B0MSL7"/>
<gene>
    <name evidence="1" type="ORF">F383_27052</name>
</gene>
<dbReference type="EMBL" id="JRRC01346556">
    <property type="protein sequence ID" value="KHG03337.1"/>
    <property type="molecule type" value="Genomic_DNA"/>
</dbReference>